<comment type="caution">
    <text evidence="2">The sequence shown here is derived from an EMBL/GenBank/DDBJ whole genome shotgun (WGS) entry which is preliminary data.</text>
</comment>
<dbReference type="PANTHER" id="PTHR12126">
    <property type="entry name" value="NADH-UBIQUINONE OXIDOREDUCTASE 39 KDA SUBUNIT-RELATED"/>
    <property type="match status" value="1"/>
</dbReference>
<accession>A0ABV0G9H4</accession>
<dbReference type="EMBL" id="JBDPZC010000001">
    <property type="protein sequence ID" value="MEO3711705.1"/>
    <property type="molecule type" value="Genomic_DNA"/>
</dbReference>
<dbReference type="PANTHER" id="PTHR12126:SF11">
    <property type="entry name" value="NADH DEHYDROGENASE [UBIQUINONE] 1 ALPHA SUBCOMPLEX SUBUNIT 9, MITOCHONDRIAL"/>
    <property type="match status" value="1"/>
</dbReference>
<dbReference type="Proteomes" id="UP001462640">
    <property type="component" value="Unassembled WGS sequence"/>
</dbReference>
<dbReference type="InterPro" id="IPR016040">
    <property type="entry name" value="NAD(P)-bd_dom"/>
</dbReference>
<dbReference type="InterPro" id="IPR036291">
    <property type="entry name" value="NAD(P)-bd_dom_sf"/>
</dbReference>
<dbReference type="Pfam" id="PF13460">
    <property type="entry name" value="NAD_binding_10"/>
    <property type="match status" value="1"/>
</dbReference>
<evidence type="ECO:0000313" key="2">
    <source>
        <dbReference type="EMBL" id="MEO3711705.1"/>
    </source>
</evidence>
<protein>
    <submittedName>
        <fullName evidence="2">Complex I NDUFA9 subunit family protein</fullName>
    </submittedName>
</protein>
<sequence length="317" mass="34310">MKTTPDPDTRLLIFGGSGFVGRALCRQLVAAGYARITVPTRHRAHAKALSVLPGVTVLETRPLDDDTLQALVAGADVVVNLIAILQGSEAAFEATHVRWPRRLVQACEAAGGRRLVHVSALGVAEDAPSRYLRSKARGEAVIRASGLDWRLLRPSVIFGAEDRFLNLFAELQQVLPVLPLAGATAQFQPVWVEDVAAALRQLIERPEAAGQVFEAAGPQVLSLRELVQLAGQLLSRPRPIVPLPHALAWLQALLLECMPGEPMMSRDNLASMRVPNVASGLLPGLAELDLRPRSVAGVLEARPRAQSLDDWRRDSHP</sequence>
<organism evidence="2 3">
    <name type="scientific">Roseateles flavus</name>
    <dbReference type="NCBI Taxonomy" id="3149041"/>
    <lineage>
        <taxon>Bacteria</taxon>
        <taxon>Pseudomonadati</taxon>
        <taxon>Pseudomonadota</taxon>
        <taxon>Betaproteobacteria</taxon>
        <taxon>Burkholderiales</taxon>
        <taxon>Sphaerotilaceae</taxon>
        <taxon>Roseateles</taxon>
    </lineage>
</organism>
<reference evidence="2 3" key="1">
    <citation type="submission" date="2024-05" db="EMBL/GenBank/DDBJ databases">
        <title>Roseateles sp. 2.12 16S ribosomal RNA gene Genome sequencing and assembly.</title>
        <authorList>
            <person name="Woo H."/>
        </authorList>
    </citation>
    <scope>NUCLEOTIDE SEQUENCE [LARGE SCALE GENOMIC DNA]</scope>
    <source>
        <strain evidence="2 3">2.12</strain>
    </source>
</reference>
<gene>
    <name evidence="2" type="ORF">ABDJ40_02885</name>
</gene>
<proteinExistence type="predicted"/>
<dbReference type="InterPro" id="IPR051207">
    <property type="entry name" value="ComplexI_NDUFA9_subunit"/>
</dbReference>
<evidence type="ECO:0000259" key="1">
    <source>
        <dbReference type="Pfam" id="PF13460"/>
    </source>
</evidence>
<dbReference type="CDD" id="cd05271">
    <property type="entry name" value="NDUFA9_like_SDR_a"/>
    <property type="match status" value="1"/>
</dbReference>
<keyword evidence="3" id="KW-1185">Reference proteome</keyword>
<evidence type="ECO:0000313" key="3">
    <source>
        <dbReference type="Proteomes" id="UP001462640"/>
    </source>
</evidence>
<dbReference type="RefSeq" id="WP_347605812.1">
    <property type="nucleotide sequence ID" value="NZ_JBDPZC010000001.1"/>
</dbReference>
<dbReference type="SUPFAM" id="SSF51735">
    <property type="entry name" value="NAD(P)-binding Rossmann-fold domains"/>
    <property type="match status" value="1"/>
</dbReference>
<dbReference type="Gene3D" id="3.40.50.720">
    <property type="entry name" value="NAD(P)-binding Rossmann-like Domain"/>
    <property type="match status" value="1"/>
</dbReference>
<feature type="domain" description="NAD(P)-binding" evidence="1">
    <location>
        <begin position="15"/>
        <end position="156"/>
    </location>
</feature>
<name>A0ABV0G9H4_9BURK</name>